<reference evidence="2" key="2">
    <citation type="journal article" date="2020" name="Biotechnol. Bioeng.">
        <title>Chromosome-scale scaffolds for the Chinese hamster reference genome assembly to facilitate the study of the CHO epigenome.</title>
        <authorList>
            <person name="Hilliard W."/>
            <person name="MacDonald M."/>
            <person name="Lee K.H."/>
        </authorList>
    </citation>
    <scope>NUCLEOTIDE SEQUENCE [LARGE SCALE GENOMIC DNA]</scope>
    <source>
        <strain evidence="2">17A/GY</strain>
    </source>
</reference>
<reference evidence="3" key="3">
    <citation type="submission" date="2025-08" db="UniProtKB">
        <authorList>
            <consortium name="RefSeq"/>
        </authorList>
    </citation>
    <scope>IDENTIFICATION</scope>
    <source>
        <strain evidence="3">17A/GY</strain>
        <tissue evidence="3">Liver</tissue>
    </source>
</reference>
<dbReference type="KEGG" id="cge:113832428"/>
<protein>
    <submittedName>
        <fullName evidence="3">Atherin-like</fullName>
    </submittedName>
</protein>
<sequence>MRGQKPLRLGRASSGARTRGGIAGTGLQRLPSRGGGDSVLAVSSPSSSGAEDQRGGATPPLPPSPPQRPADTATASGVSAALPPTPPPRAGQRSCYASPASPRLRRAALPLPPQEGRSLSASPLAPPVARRTSEQFPGRSKGIKLT</sequence>
<dbReference type="GeneID" id="113832428"/>
<proteinExistence type="predicted"/>
<dbReference type="Proteomes" id="UP001108280">
    <property type="component" value="Chromosome 1"/>
</dbReference>
<feature type="region of interest" description="Disordered" evidence="1">
    <location>
        <begin position="1"/>
        <end position="146"/>
    </location>
</feature>
<dbReference type="RefSeq" id="XP_035308307.1">
    <property type="nucleotide sequence ID" value="XM_035452416.1"/>
</dbReference>
<keyword evidence="2" id="KW-1185">Reference proteome</keyword>
<organism evidence="2 3">
    <name type="scientific">Cricetulus griseus</name>
    <name type="common">Chinese hamster</name>
    <name type="synonym">Cricetulus barabensis griseus</name>
    <dbReference type="NCBI Taxonomy" id="10029"/>
    <lineage>
        <taxon>Eukaryota</taxon>
        <taxon>Metazoa</taxon>
        <taxon>Chordata</taxon>
        <taxon>Craniata</taxon>
        <taxon>Vertebrata</taxon>
        <taxon>Euteleostomi</taxon>
        <taxon>Mammalia</taxon>
        <taxon>Eutheria</taxon>
        <taxon>Euarchontoglires</taxon>
        <taxon>Glires</taxon>
        <taxon>Rodentia</taxon>
        <taxon>Myomorpha</taxon>
        <taxon>Muroidea</taxon>
        <taxon>Cricetidae</taxon>
        <taxon>Cricetinae</taxon>
        <taxon>Cricetulus</taxon>
    </lineage>
</organism>
<gene>
    <name evidence="3" type="primary">LOC113832428</name>
</gene>
<accession>A0A9J7HB93</accession>
<feature type="compositionally biased region" description="Pro residues" evidence="1">
    <location>
        <begin position="59"/>
        <end position="68"/>
    </location>
</feature>
<name>A0A9J7HB93_CRIGR</name>
<evidence type="ECO:0000313" key="3">
    <source>
        <dbReference type="RefSeq" id="XP_035308307.1"/>
    </source>
</evidence>
<evidence type="ECO:0000313" key="2">
    <source>
        <dbReference type="Proteomes" id="UP001108280"/>
    </source>
</evidence>
<feature type="compositionally biased region" description="Low complexity" evidence="1">
    <location>
        <begin position="9"/>
        <end position="20"/>
    </location>
</feature>
<evidence type="ECO:0000256" key="1">
    <source>
        <dbReference type="SAM" id="MobiDB-lite"/>
    </source>
</evidence>
<reference evidence="2" key="1">
    <citation type="journal article" date="2018" name="Biotechnol. Bioeng.">
        <title>A reference genome of the Chinese hamster based on a hybrid assembly strategy.</title>
        <authorList>
            <person name="Rupp O."/>
            <person name="MacDonald M.L."/>
            <person name="Li S."/>
            <person name="Dhiman H."/>
            <person name="Polson S."/>
            <person name="Griep S."/>
            <person name="Heffner K."/>
            <person name="Hernandez I."/>
            <person name="Brinkrolf K."/>
            <person name="Jadhav V."/>
            <person name="Samoudi M."/>
            <person name="Hao H."/>
            <person name="Kingham B."/>
            <person name="Goesmann A."/>
            <person name="Betenbaugh M.J."/>
            <person name="Lewis N.E."/>
            <person name="Borth N."/>
            <person name="Lee K.H."/>
        </authorList>
    </citation>
    <scope>NUCLEOTIDE SEQUENCE [LARGE SCALE GENOMIC DNA]</scope>
    <source>
        <strain evidence="2">17A/GY</strain>
    </source>
</reference>
<dbReference type="AlphaFoldDB" id="A0A9J7HB93"/>